<dbReference type="PANTHER" id="PTHR12172:SF0">
    <property type="entry name" value="CELL CYCLE CHECKPOINT PROTEIN RAD17"/>
    <property type="match status" value="1"/>
</dbReference>
<evidence type="ECO:0000256" key="7">
    <source>
        <dbReference type="SAM" id="MobiDB-lite"/>
    </source>
</evidence>
<evidence type="ECO:0000313" key="10">
    <source>
        <dbReference type="Proteomes" id="UP001148299"/>
    </source>
</evidence>
<accession>A0A9W9RV47</accession>
<keyword evidence="2" id="KW-0547">Nucleotide-binding</keyword>
<dbReference type="GO" id="GO:0005634">
    <property type="term" value="C:nucleus"/>
    <property type="evidence" value="ECO:0007669"/>
    <property type="project" value="UniProtKB-SubCell"/>
</dbReference>
<feature type="region of interest" description="Disordered" evidence="7">
    <location>
        <begin position="657"/>
        <end position="683"/>
    </location>
</feature>
<keyword evidence="4" id="KW-0067">ATP-binding</keyword>
<comment type="caution">
    <text evidence="9">The sequence shown here is derived from an EMBL/GenBank/DDBJ whole genome shotgun (WGS) entry which is preliminary data.</text>
</comment>
<dbReference type="AlphaFoldDB" id="A0A9W9RV47"/>
<evidence type="ECO:0000256" key="2">
    <source>
        <dbReference type="ARBA" id="ARBA00022741"/>
    </source>
</evidence>
<dbReference type="Pfam" id="PF25812">
    <property type="entry name" value="RAD24_helical"/>
    <property type="match status" value="1"/>
</dbReference>
<feature type="region of interest" description="Disordered" evidence="7">
    <location>
        <begin position="111"/>
        <end position="143"/>
    </location>
</feature>
<dbReference type="GO" id="GO:0003689">
    <property type="term" value="F:DNA clamp loader activity"/>
    <property type="evidence" value="ECO:0007669"/>
    <property type="project" value="TreeGrafter"/>
</dbReference>
<keyword evidence="3" id="KW-0227">DNA damage</keyword>
<evidence type="ECO:0000256" key="5">
    <source>
        <dbReference type="ARBA" id="ARBA00023242"/>
    </source>
</evidence>
<gene>
    <name evidence="9" type="ORF">N7541_000857</name>
</gene>
<dbReference type="PANTHER" id="PTHR12172">
    <property type="entry name" value="CELL CYCLE CHECKPOINT PROTEIN RAD17"/>
    <property type="match status" value="1"/>
</dbReference>
<protein>
    <recommendedName>
        <fullName evidence="8">Checkpoint protein RAD24-like helical bundle domain-containing protein</fullName>
    </recommendedName>
</protein>
<proteinExistence type="predicted"/>
<keyword evidence="6" id="KW-0131">Cell cycle</keyword>
<comment type="subcellular location">
    <subcellularLocation>
        <location evidence="1">Nucleus</location>
    </subcellularLocation>
</comment>
<feature type="compositionally biased region" description="Basic and acidic residues" evidence="7">
    <location>
        <begin position="1"/>
        <end position="15"/>
    </location>
</feature>
<feature type="compositionally biased region" description="Polar residues" evidence="7">
    <location>
        <begin position="75"/>
        <end position="86"/>
    </location>
</feature>
<dbReference type="InterPro" id="IPR004582">
    <property type="entry name" value="Checkpoint_prot_Rad17_Rad24"/>
</dbReference>
<evidence type="ECO:0000256" key="1">
    <source>
        <dbReference type="ARBA" id="ARBA00004123"/>
    </source>
</evidence>
<dbReference type="GO" id="GO:0033314">
    <property type="term" value="P:mitotic DNA replication checkpoint signaling"/>
    <property type="evidence" value="ECO:0007669"/>
    <property type="project" value="TreeGrafter"/>
</dbReference>
<reference evidence="9" key="1">
    <citation type="submission" date="2022-12" db="EMBL/GenBank/DDBJ databases">
        <authorList>
            <person name="Petersen C."/>
        </authorList>
    </citation>
    <scope>NUCLEOTIDE SEQUENCE</scope>
    <source>
        <strain evidence="9">IBT 35675</strain>
    </source>
</reference>
<feature type="domain" description="Checkpoint protein RAD24-like helical bundle" evidence="8">
    <location>
        <begin position="395"/>
        <end position="496"/>
    </location>
</feature>
<keyword evidence="5" id="KW-0539">Nucleus</keyword>
<dbReference type="GO" id="GO:0003682">
    <property type="term" value="F:chromatin binding"/>
    <property type="evidence" value="ECO:0007669"/>
    <property type="project" value="TreeGrafter"/>
</dbReference>
<dbReference type="Proteomes" id="UP001148299">
    <property type="component" value="Unassembled WGS sequence"/>
</dbReference>
<dbReference type="GO" id="GO:0000077">
    <property type="term" value="P:DNA damage checkpoint signaling"/>
    <property type="evidence" value="ECO:0007669"/>
    <property type="project" value="TreeGrafter"/>
</dbReference>
<evidence type="ECO:0000256" key="6">
    <source>
        <dbReference type="ARBA" id="ARBA00023306"/>
    </source>
</evidence>
<feature type="compositionally biased region" description="Polar residues" evidence="7">
    <location>
        <begin position="113"/>
        <end position="122"/>
    </location>
</feature>
<reference evidence="9" key="2">
    <citation type="journal article" date="2023" name="IMA Fungus">
        <title>Comparative genomic study of the Penicillium genus elucidates a diverse pangenome and 15 lateral gene transfer events.</title>
        <authorList>
            <person name="Petersen C."/>
            <person name="Sorensen T."/>
            <person name="Nielsen M.R."/>
            <person name="Sondergaard T.E."/>
            <person name="Sorensen J.L."/>
            <person name="Fitzpatrick D.A."/>
            <person name="Frisvad J.C."/>
            <person name="Nielsen K.L."/>
        </authorList>
    </citation>
    <scope>NUCLEOTIDE SEQUENCE</scope>
    <source>
        <strain evidence="9">IBT 35675</strain>
    </source>
</reference>
<feature type="region of interest" description="Disordered" evidence="7">
    <location>
        <begin position="1"/>
        <end position="94"/>
    </location>
</feature>
<feature type="compositionally biased region" description="Basic residues" evidence="7">
    <location>
        <begin position="128"/>
        <end position="143"/>
    </location>
</feature>
<organism evidence="9 10">
    <name type="scientific">Penicillium brevicompactum</name>
    <dbReference type="NCBI Taxonomy" id="5074"/>
    <lineage>
        <taxon>Eukaryota</taxon>
        <taxon>Fungi</taxon>
        <taxon>Dikarya</taxon>
        <taxon>Ascomycota</taxon>
        <taxon>Pezizomycotina</taxon>
        <taxon>Eurotiomycetes</taxon>
        <taxon>Eurotiomycetidae</taxon>
        <taxon>Eurotiales</taxon>
        <taxon>Aspergillaceae</taxon>
        <taxon>Penicillium</taxon>
    </lineage>
</organism>
<name>A0A9W9RV47_PENBR</name>
<dbReference type="Pfam" id="PF03215">
    <property type="entry name" value="Rad17"/>
    <property type="match status" value="1"/>
</dbReference>
<evidence type="ECO:0000259" key="8">
    <source>
        <dbReference type="Pfam" id="PF25812"/>
    </source>
</evidence>
<evidence type="ECO:0000256" key="4">
    <source>
        <dbReference type="ARBA" id="ARBA00022840"/>
    </source>
</evidence>
<sequence>MDRPAKRQRRSNDKSTKRKPKALPDSSSSPIEATSPFALSTRPKRPVASPSPKKSTSPEKAKSLHSFFQPATEAQRWTTIEKQSPITEEVDHIEDDYDSYDEIFTQHLANERAVTSSATQAREISKPKPTKPKPKAPPKKPTKRFLLPTAASAVEDPIQPEDGRPWAQRYAPESLASLAVHKKKVSDVQSWLEGAFTGRRSEFLARGDKFGGLDLDSDAKTDKRILLIEEFPTMFGRAATHTAFRVSLQRYLAASGRDHPPVVIIVSETLLGSASSTSDNLTVHRLLGPVVYNHPGTTILDFNAIAPTFMQKALRSILEREARDSNRVQIPGPAVLNQISEIGDIRSAISSLEFLCLKGGGAGMWGGTLAKKKSRAEVALTAMEKESLKLVTQREASLGMFHAVGKIVYNKRLDPSLVDSEDIEVLPAPPDYLRHFHRHKASQVLVNDLVDETGTDISTFISALHENYIPSCHGDNFTDTFGDCIEALSDSEILSADRRYGGGRAGVGTGINTFSGGVDALRQDEMSFQVAARGLLFALPYPVQRKVGSGGQRAGDAHKMLYPASLRLWRDSEEIEGLLDSWSNRLLDPSCGSQTSDMTGVSSWKSVQVGRSDENHGVVTMMPRHDLLLHQLPYMAIIRRQDPDWWQLNKIVGYGSRDAEPTPTGIEAQEEEKLFLSDDDIVD</sequence>
<dbReference type="InterPro" id="IPR057927">
    <property type="entry name" value="RAD24-like_helical"/>
</dbReference>
<dbReference type="GO" id="GO:0006281">
    <property type="term" value="P:DNA repair"/>
    <property type="evidence" value="ECO:0007669"/>
    <property type="project" value="InterPro"/>
</dbReference>
<evidence type="ECO:0000256" key="3">
    <source>
        <dbReference type="ARBA" id="ARBA00022763"/>
    </source>
</evidence>
<keyword evidence="10" id="KW-1185">Reference proteome</keyword>
<evidence type="ECO:0000313" key="9">
    <source>
        <dbReference type="EMBL" id="KAJ5366916.1"/>
    </source>
</evidence>
<feature type="compositionally biased region" description="Low complexity" evidence="7">
    <location>
        <begin position="46"/>
        <end position="55"/>
    </location>
</feature>
<dbReference type="EMBL" id="JAPZBR010000001">
    <property type="protein sequence ID" value="KAJ5366916.1"/>
    <property type="molecule type" value="Genomic_DNA"/>
</dbReference>
<dbReference type="GO" id="GO:0005524">
    <property type="term" value="F:ATP binding"/>
    <property type="evidence" value="ECO:0007669"/>
    <property type="project" value="UniProtKB-KW"/>
</dbReference>